<accession>A0A5D2SWE9</accession>
<dbReference type="Gene3D" id="2.40.70.10">
    <property type="entry name" value="Acid Proteases"/>
    <property type="match status" value="1"/>
</dbReference>
<dbReference type="InterPro" id="IPR021109">
    <property type="entry name" value="Peptidase_aspartic_dom_sf"/>
</dbReference>
<proteinExistence type="predicted"/>
<dbReference type="PANTHER" id="PTHR33067:SF9">
    <property type="entry name" value="RNA-DIRECTED DNA POLYMERASE"/>
    <property type="match status" value="1"/>
</dbReference>
<name>A0A5D2SWE9_GOSMU</name>
<evidence type="ECO:0000313" key="2">
    <source>
        <dbReference type="Proteomes" id="UP000323597"/>
    </source>
</evidence>
<sequence length="85" mass="9686">IILQLADRSLVQPKGVIEDVLVKVCNFIIPTDFVILDFEKNREIPILLGRPFLAMLKSTIDLEKNELTMNINGEMETFKCGHKQS</sequence>
<dbReference type="PANTHER" id="PTHR33067">
    <property type="entry name" value="RNA-DIRECTED DNA POLYMERASE-RELATED"/>
    <property type="match status" value="1"/>
</dbReference>
<organism evidence="1 2">
    <name type="scientific">Gossypium mustelinum</name>
    <name type="common">Cotton</name>
    <name type="synonym">Gossypium caicoense</name>
    <dbReference type="NCBI Taxonomy" id="34275"/>
    <lineage>
        <taxon>Eukaryota</taxon>
        <taxon>Viridiplantae</taxon>
        <taxon>Streptophyta</taxon>
        <taxon>Embryophyta</taxon>
        <taxon>Tracheophyta</taxon>
        <taxon>Spermatophyta</taxon>
        <taxon>Magnoliopsida</taxon>
        <taxon>eudicotyledons</taxon>
        <taxon>Gunneridae</taxon>
        <taxon>Pentapetalae</taxon>
        <taxon>rosids</taxon>
        <taxon>malvids</taxon>
        <taxon>Malvales</taxon>
        <taxon>Malvaceae</taxon>
        <taxon>Malvoideae</taxon>
        <taxon>Gossypium</taxon>
    </lineage>
</organism>
<reference evidence="1 2" key="1">
    <citation type="submission" date="2019-07" db="EMBL/GenBank/DDBJ databases">
        <title>WGS assembly of Gossypium mustelinum.</title>
        <authorList>
            <person name="Chen Z.J."/>
            <person name="Sreedasyam A."/>
            <person name="Ando A."/>
            <person name="Song Q."/>
            <person name="De L."/>
            <person name="Hulse-Kemp A."/>
            <person name="Ding M."/>
            <person name="Ye W."/>
            <person name="Kirkbride R."/>
            <person name="Jenkins J."/>
            <person name="Plott C."/>
            <person name="Lovell J."/>
            <person name="Lin Y.-M."/>
            <person name="Vaughn R."/>
            <person name="Liu B."/>
            <person name="Li W."/>
            <person name="Simpson S."/>
            <person name="Scheffler B."/>
            <person name="Saski C."/>
            <person name="Grover C."/>
            <person name="Hu G."/>
            <person name="Conover J."/>
            <person name="Carlson J."/>
            <person name="Shu S."/>
            <person name="Boston L."/>
            <person name="Williams M."/>
            <person name="Peterson D."/>
            <person name="Mcgee K."/>
            <person name="Jones D."/>
            <person name="Wendel J."/>
            <person name="Stelly D."/>
            <person name="Grimwood J."/>
            <person name="Schmutz J."/>
        </authorList>
    </citation>
    <scope>NUCLEOTIDE SEQUENCE [LARGE SCALE GENOMIC DNA]</scope>
    <source>
        <strain evidence="1">1408120.09</strain>
    </source>
</reference>
<feature type="non-terminal residue" evidence="1">
    <location>
        <position position="85"/>
    </location>
</feature>
<keyword evidence="2" id="KW-1185">Reference proteome</keyword>
<dbReference type="EMBL" id="CM017659">
    <property type="protein sequence ID" value="TYI56815.1"/>
    <property type="molecule type" value="Genomic_DNA"/>
</dbReference>
<dbReference type="Proteomes" id="UP000323597">
    <property type="component" value="Chromosome D11"/>
</dbReference>
<evidence type="ECO:0008006" key="3">
    <source>
        <dbReference type="Google" id="ProtNLM"/>
    </source>
</evidence>
<feature type="non-terminal residue" evidence="1">
    <location>
        <position position="1"/>
    </location>
</feature>
<dbReference type="AlphaFoldDB" id="A0A5D2SWE9"/>
<protein>
    <recommendedName>
        <fullName evidence="3">Aspartic peptidase DDI1-type domain-containing protein</fullName>
    </recommendedName>
</protein>
<evidence type="ECO:0000313" key="1">
    <source>
        <dbReference type="EMBL" id="TYI56815.1"/>
    </source>
</evidence>
<gene>
    <name evidence="1" type="ORF">E1A91_D11G238300v1</name>
</gene>